<dbReference type="NCBIfam" id="TIGR00450">
    <property type="entry name" value="mnmE_trmE_thdF"/>
    <property type="match status" value="1"/>
</dbReference>
<dbReference type="InterPro" id="IPR027266">
    <property type="entry name" value="TrmE/GcvT-like"/>
</dbReference>
<comment type="subcellular location">
    <subcellularLocation>
        <location evidence="1">Mitochondrion</location>
    </subcellularLocation>
</comment>
<dbReference type="InterPro" id="IPR005225">
    <property type="entry name" value="Small_GTP-bd"/>
</dbReference>
<dbReference type="GO" id="GO:0005743">
    <property type="term" value="C:mitochondrial inner membrane"/>
    <property type="evidence" value="ECO:0007669"/>
    <property type="project" value="EnsemblFungi"/>
</dbReference>
<keyword evidence="3 6" id="KW-0819">tRNA processing</keyword>
<evidence type="ECO:0000313" key="11">
    <source>
        <dbReference type="Proteomes" id="UP000053447"/>
    </source>
</evidence>
<feature type="domain" description="G" evidence="7">
    <location>
        <begin position="241"/>
        <end position="361"/>
    </location>
</feature>
<name>A0A0W4ZDU0_PNEJ7</name>
<comment type="similarity">
    <text evidence="2 6">Belongs to the TRAFAC class TrmE-Era-EngA-EngB-Septin-like GTPase superfamily. TrmE GTPase family.</text>
</comment>
<dbReference type="PANTHER" id="PTHR42714:SF2">
    <property type="entry name" value="TRNA MODIFICATION GTPASE GTPBP3, MITOCHONDRIAL"/>
    <property type="match status" value="1"/>
</dbReference>
<dbReference type="CDD" id="cd04164">
    <property type="entry name" value="trmE"/>
    <property type="match status" value="1"/>
</dbReference>
<dbReference type="Gene3D" id="1.20.120.430">
    <property type="entry name" value="tRNA modification GTPase MnmE domain 2"/>
    <property type="match status" value="1"/>
</dbReference>
<dbReference type="SUPFAM" id="SSF52540">
    <property type="entry name" value="P-loop containing nucleoside triphosphate hydrolases"/>
    <property type="match status" value="1"/>
</dbReference>
<evidence type="ECO:0000256" key="4">
    <source>
        <dbReference type="ARBA" id="ARBA00022741"/>
    </source>
</evidence>
<protein>
    <submittedName>
        <fullName evidence="10">tRNA modification GTPase TrmE</fullName>
    </submittedName>
</protein>
<dbReference type="InterPro" id="IPR006073">
    <property type="entry name" value="GTP-bd"/>
</dbReference>
<dbReference type="VEuPathDB" id="FungiDB:T551_03423"/>
<dbReference type="InterPro" id="IPR027417">
    <property type="entry name" value="P-loop_NTPase"/>
</dbReference>
<accession>A0A0W4ZDU0</accession>
<evidence type="ECO:0000259" key="9">
    <source>
        <dbReference type="Pfam" id="PF12631"/>
    </source>
</evidence>
<dbReference type="eggNOG" id="KOG1191">
    <property type="taxonomic scope" value="Eukaryota"/>
</dbReference>
<dbReference type="GO" id="GO:0003924">
    <property type="term" value="F:GTPase activity"/>
    <property type="evidence" value="ECO:0007669"/>
    <property type="project" value="InterPro"/>
</dbReference>
<dbReference type="CDD" id="cd14858">
    <property type="entry name" value="TrmE_N"/>
    <property type="match status" value="1"/>
</dbReference>
<comment type="caution">
    <text evidence="10">The sequence shown here is derived from an EMBL/GenBank/DDBJ whole genome shotgun (WGS) entry which is preliminary data.</text>
</comment>
<dbReference type="EMBL" id="LFWA01000017">
    <property type="protein sequence ID" value="KTW26506.1"/>
    <property type="molecule type" value="Genomic_DNA"/>
</dbReference>
<dbReference type="NCBIfam" id="NF003661">
    <property type="entry name" value="PRK05291.1-3"/>
    <property type="match status" value="1"/>
</dbReference>
<evidence type="ECO:0000256" key="1">
    <source>
        <dbReference type="ARBA" id="ARBA00004173"/>
    </source>
</evidence>
<dbReference type="Pfam" id="PF10396">
    <property type="entry name" value="TrmE_N"/>
    <property type="match status" value="1"/>
</dbReference>
<dbReference type="RefSeq" id="XP_018228035.1">
    <property type="nucleotide sequence ID" value="XM_018375686.1"/>
</dbReference>
<dbReference type="InterPro" id="IPR018948">
    <property type="entry name" value="GTP-bd_TrmE_N"/>
</dbReference>
<dbReference type="Pfam" id="PF12631">
    <property type="entry name" value="MnmE_helical"/>
    <property type="match status" value="1"/>
</dbReference>
<sequence>MHRQVLYWSLKNTLFYRALYTSKTIYALSTPLGKSAIAVIRISGPESFRVVEALCPSRKLPKSRYLSLREIKHPKTGELLDRACLLLFDGPCSFTGEDMAELHVHGGAAIIRSILDAIANSHCDVEYAEPGEFSRRSFENGKLDLTQAEGIYDMINAETEEQRKLAIRQIDGSLKRIYERWKEELVDYRCHLEAIIDFGEDDDINDDIYFQIYKKVEGFVVRLQDHLKMSVCGELLRHGIKVSIFGLPNAGKSSLLNVITRRSASIVSSEPGTTRDVIDVIVDIGGFPVIFSDTAGLRQGNNIDFIEKEGIRRAYENIEKASIRICVLDITDIEANISALRYLFMRQNMINYQLTILVLNKIDLVKPEKYKDLKKIELLTGVASNLIFPVSCQTNIGIYDLMLSLNNQLKKIVWSESNQEIVGINSRHKGHIEKCLDYLNVFLGGFLNEKYIRLIFKECGDKDIVISAENLRYASDELGKIYGHINAEEVLDAIFSKFCIGK</sequence>
<dbReference type="HAMAP" id="MF_00379">
    <property type="entry name" value="GTPase_MnmE"/>
    <property type="match status" value="1"/>
</dbReference>
<evidence type="ECO:0000256" key="5">
    <source>
        <dbReference type="ARBA" id="ARBA00023134"/>
    </source>
</evidence>
<keyword evidence="4 6" id="KW-0547">Nucleotide-binding</keyword>
<dbReference type="Proteomes" id="UP000053447">
    <property type="component" value="Unassembled WGS sequence"/>
</dbReference>
<organism evidence="10 11">
    <name type="scientific">Pneumocystis jirovecii (strain RU7)</name>
    <name type="common">Human pneumocystis pneumonia agent</name>
    <dbReference type="NCBI Taxonomy" id="1408657"/>
    <lineage>
        <taxon>Eukaryota</taxon>
        <taxon>Fungi</taxon>
        <taxon>Dikarya</taxon>
        <taxon>Ascomycota</taxon>
        <taxon>Taphrinomycotina</taxon>
        <taxon>Pneumocystomycetes</taxon>
        <taxon>Pneumocystaceae</taxon>
        <taxon>Pneumocystis</taxon>
    </lineage>
</organism>
<dbReference type="OrthoDB" id="188276at2759"/>
<dbReference type="Gene3D" id="3.40.50.300">
    <property type="entry name" value="P-loop containing nucleotide triphosphate hydrolases"/>
    <property type="match status" value="1"/>
</dbReference>
<keyword evidence="11" id="KW-1185">Reference proteome</keyword>
<dbReference type="Pfam" id="PF01926">
    <property type="entry name" value="MMR_HSR1"/>
    <property type="match status" value="1"/>
</dbReference>
<dbReference type="InterPro" id="IPR031168">
    <property type="entry name" value="G_TrmE"/>
</dbReference>
<dbReference type="GO" id="GO:0070899">
    <property type="term" value="P:mitochondrial tRNA wobble uridine modification"/>
    <property type="evidence" value="ECO:0007669"/>
    <property type="project" value="EnsemblFungi"/>
</dbReference>
<dbReference type="AlphaFoldDB" id="A0A0W4ZDU0"/>
<dbReference type="Gene3D" id="3.30.1360.120">
    <property type="entry name" value="Probable tRNA modification gtpase trme, domain 1"/>
    <property type="match status" value="1"/>
</dbReference>
<dbReference type="GeneID" id="28941941"/>
<feature type="domain" description="MnmE helical" evidence="9">
    <location>
        <begin position="145"/>
        <end position="499"/>
    </location>
</feature>
<evidence type="ECO:0000313" key="10">
    <source>
        <dbReference type="EMBL" id="KTW26506.1"/>
    </source>
</evidence>
<evidence type="ECO:0000256" key="3">
    <source>
        <dbReference type="ARBA" id="ARBA00022694"/>
    </source>
</evidence>
<dbReference type="InterPro" id="IPR004520">
    <property type="entry name" value="GTPase_MnmE"/>
</dbReference>
<evidence type="ECO:0000259" key="7">
    <source>
        <dbReference type="Pfam" id="PF01926"/>
    </source>
</evidence>
<keyword evidence="5 6" id="KW-0342">GTP-binding</keyword>
<dbReference type="FunFam" id="3.30.1360.120:FF:000007">
    <property type="entry name" value="tRNA modification GTPase GTPBP3, mitochondrial"/>
    <property type="match status" value="1"/>
</dbReference>
<dbReference type="STRING" id="1408657.A0A0W4ZDU0"/>
<dbReference type="InterPro" id="IPR025867">
    <property type="entry name" value="MnmE_helical"/>
</dbReference>
<dbReference type="GO" id="GO:0005525">
    <property type="term" value="F:GTP binding"/>
    <property type="evidence" value="ECO:0007669"/>
    <property type="project" value="UniProtKB-KW"/>
</dbReference>
<dbReference type="InterPro" id="IPR027368">
    <property type="entry name" value="MnmE_dom2"/>
</dbReference>
<dbReference type="GO" id="GO:0030488">
    <property type="term" value="P:tRNA methylation"/>
    <property type="evidence" value="ECO:0007669"/>
    <property type="project" value="TreeGrafter"/>
</dbReference>
<evidence type="ECO:0000259" key="8">
    <source>
        <dbReference type="Pfam" id="PF10396"/>
    </source>
</evidence>
<gene>
    <name evidence="10" type="ORF">T551_03423</name>
</gene>
<reference evidence="11" key="1">
    <citation type="journal article" date="2016" name="Nat. Commun.">
        <title>Genome analysis of three Pneumocystis species reveals adaptation mechanisms to life exclusively in mammalian hosts.</title>
        <authorList>
            <person name="Ma L."/>
            <person name="Chen Z."/>
            <person name="Huang D.W."/>
            <person name="Kutty G."/>
            <person name="Ishihara M."/>
            <person name="Wang H."/>
            <person name="Abouelleil A."/>
            <person name="Bishop L."/>
            <person name="Davey E."/>
            <person name="Deng R."/>
            <person name="Deng X."/>
            <person name="Fan L."/>
            <person name="Fantoni G."/>
            <person name="Fitzgerald M."/>
            <person name="Gogineni E."/>
            <person name="Goldberg J.M."/>
            <person name="Handley G."/>
            <person name="Hu X."/>
            <person name="Huber C."/>
            <person name="Jiao X."/>
            <person name="Jones K."/>
            <person name="Levin J.Z."/>
            <person name="Liu Y."/>
            <person name="Macdonald P."/>
            <person name="Melnikov A."/>
            <person name="Raley C."/>
            <person name="Sassi M."/>
            <person name="Sherman B.T."/>
            <person name="Song X."/>
            <person name="Sykes S."/>
            <person name="Tran B."/>
            <person name="Walsh L."/>
            <person name="Xia Y."/>
            <person name="Yang J."/>
            <person name="Young S."/>
            <person name="Zeng Q."/>
            <person name="Zheng X."/>
            <person name="Stephens R."/>
            <person name="Nusbaum C."/>
            <person name="Birren B.W."/>
            <person name="Azadi P."/>
            <person name="Lempicki R.A."/>
            <person name="Cuomo C.A."/>
            <person name="Kovacs J.A."/>
        </authorList>
    </citation>
    <scope>NUCLEOTIDE SEQUENCE [LARGE SCALE GENOMIC DNA]</scope>
    <source>
        <strain evidence="11">RU7</strain>
    </source>
</reference>
<dbReference type="NCBIfam" id="TIGR00231">
    <property type="entry name" value="small_GTP"/>
    <property type="match status" value="1"/>
</dbReference>
<evidence type="ECO:0000256" key="2">
    <source>
        <dbReference type="ARBA" id="ARBA00011043"/>
    </source>
</evidence>
<evidence type="ECO:0000256" key="6">
    <source>
        <dbReference type="RuleBase" id="RU003313"/>
    </source>
</evidence>
<feature type="domain" description="GTP-binding protein TrmE N-terminal" evidence="8">
    <location>
        <begin position="24"/>
        <end position="142"/>
    </location>
</feature>
<dbReference type="PANTHER" id="PTHR42714">
    <property type="entry name" value="TRNA MODIFICATION GTPASE GTPBP3"/>
    <property type="match status" value="1"/>
</dbReference>
<proteinExistence type="inferred from homology"/>